<keyword evidence="3" id="KW-1185">Reference proteome</keyword>
<gene>
    <name evidence="2" type="ORF">GBK04_16270</name>
</gene>
<protein>
    <submittedName>
        <fullName evidence="2">Dabb family protein</fullName>
    </submittedName>
</protein>
<evidence type="ECO:0000259" key="1">
    <source>
        <dbReference type="PROSITE" id="PS51502"/>
    </source>
</evidence>
<accession>A0A7C9F4A6</accession>
<reference evidence="2 3" key="1">
    <citation type="submission" date="2019-10" db="EMBL/GenBank/DDBJ databases">
        <title>Draft Genome Sequence of Cytophagaceae sp. SJW1-29.</title>
        <authorList>
            <person name="Choi A."/>
        </authorList>
    </citation>
    <scope>NUCLEOTIDE SEQUENCE [LARGE SCALE GENOMIC DNA]</scope>
    <source>
        <strain evidence="2 3">SJW1-29</strain>
    </source>
</reference>
<name>A0A7C9F4A6_9BACT</name>
<dbReference type="PROSITE" id="PS51502">
    <property type="entry name" value="S_R_A_B_BARREL"/>
    <property type="match status" value="1"/>
</dbReference>
<dbReference type="SUPFAM" id="SSF54909">
    <property type="entry name" value="Dimeric alpha+beta barrel"/>
    <property type="match status" value="1"/>
</dbReference>
<dbReference type="AlphaFoldDB" id="A0A7C9F4A6"/>
<dbReference type="Gene3D" id="3.30.70.100">
    <property type="match status" value="1"/>
</dbReference>
<organism evidence="2 3">
    <name type="scientific">Salmonirosea aquatica</name>
    <dbReference type="NCBI Taxonomy" id="2654236"/>
    <lineage>
        <taxon>Bacteria</taxon>
        <taxon>Pseudomonadati</taxon>
        <taxon>Bacteroidota</taxon>
        <taxon>Cytophagia</taxon>
        <taxon>Cytophagales</taxon>
        <taxon>Spirosomataceae</taxon>
        <taxon>Salmonirosea</taxon>
    </lineage>
</organism>
<dbReference type="SMART" id="SM00886">
    <property type="entry name" value="Dabb"/>
    <property type="match status" value="1"/>
</dbReference>
<dbReference type="InterPro" id="IPR013097">
    <property type="entry name" value="Dabb"/>
</dbReference>
<proteinExistence type="predicted"/>
<comment type="caution">
    <text evidence="2">The sequence shown here is derived from an EMBL/GenBank/DDBJ whole genome shotgun (WGS) entry which is preliminary data.</text>
</comment>
<dbReference type="RefSeq" id="WP_152761436.1">
    <property type="nucleotide sequence ID" value="NZ_WHLY01000002.1"/>
</dbReference>
<evidence type="ECO:0000313" key="2">
    <source>
        <dbReference type="EMBL" id="MPR34865.1"/>
    </source>
</evidence>
<dbReference type="Proteomes" id="UP000479293">
    <property type="component" value="Unassembled WGS sequence"/>
</dbReference>
<dbReference type="EMBL" id="WHLY01000002">
    <property type="protein sequence ID" value="MPR34865.1"/>
    <property type="molecule type" value="Genomic_DNA"/>
</dbReference>
<feature type="domain" description="Stress-response A/B barrel" evidence="1">
    <location>
        <begin position="2"/>
        <end position="97"/>
    </location>
</feature>
<dbReference type="Pfam" id="PF07876">
    <property type="entry name" value="Dabb"/>
    <property type="match status" value="1"/>
</dbReference>
<evidence type="ECO:0000313" key="3">
    <source>
        <dbReference type="Proteomes" id="UP000479293"/>
    </source>
</evidence>
<sequence length="99" mass="11501">MFVHTVFFWLKEKDNDEARQALHEGLKELATIAEIQTAYVGTPASTRRPVIDHTYDFSITFIFPDKATQDIYQDHPDHHKFIDACSSLWDRVQVYDAVS</sequence>
<dbReference type="InterPro" id="IPR011008">
    <property type="entry name" value="Dimeric_a/b-barrel"/>
</dbReference>